<dbReference type="PANTHER" id="PTHR16305">
    <property type="entry name" value="TESTICULAR SOLUBLE ADENYLYL CYCLASE"/>
    <property type="match status" value="1"/>
</dbReference>
<dbReference type="PROSITE" id="PS50043">
    <property type="entry name" value="HTH_LUXR_2"/>
    <property type="match status" value="1"/>
</dbReference>
<accession>A0A918G1V0</accession>
<dbReference type="GO" id="GO:0003677">
    <property type="term" value="F:DNA binding"/>
    <property type="evidence" value="ECO:0007669"/>
    <property type="project" value="InterPro"/>
</dbReference>
<dbReference type="SUPFAM" id="SSF52540">
    <property type="entry name" value="P-loop containing nucleoside triphosphate hydrolases"/>
    <property type="match status" value="1"/>
</dbReference>
<dbReference type="InterPro" id="IPR011990">
    <property type="entry name" value="TPR-like_helical_dom_sf"/>
</dbReference>
<evidence type="ECO:0000313" key="4">
    <source>
        <dbReference type="EMBL" id="GGS12937.1"/>
    </source>
</evidence>
<evidence type="ECO:0000256" key="1">
    <source>
        <dbReference type="ARBA" id="ARBA00022741"/>
    </source>
</evidence>
<dbReference type="RefSeq" id="WP_190152492.1">
    <property type="nucleotide sequence ID" value="NZ_BMTL01000029.1"/>
</dbReference>
<evidence type="ECO:0000259" key="3">
    <source>
        <dbReference type="PROSITE" id="PS50043"/>
    </source>
</evidence>
<keyword evidence="1" id="KW-0547">Nucleotide-binding</keyword>
<dbReference type="SMART" id="SM00421">
    <property type="entry name" value="HTH_LUXR"/>
    <property type="match status" value="1"/>
</dbReference>
<dbReference type="GO" id="GO:0006355">
    <property type="term" value="P:regulation of DNA-templated transcription"/>
    <property type="evidence" value="ECO:0007669"/>
    <property type="project" value="InterPro"/>
</dbReference>
<keyword evidence="2" id="KW-0067">ATP-binding</keyword>
<proteinExistence type="predicted"/>
<feature type="domain" description="HTH luxR-type" evidence="3">
    <location>
        <begin position="874"/>
        <end position="939"/>
    </location>
</feature>
<dbReference type="InterPro" id="IPR016032">
    <property type="entry name" value="Sig_transdc_resp-reg_C-effctor"/>
</dbReference>
<dbReference type="Gene3D" id="1.25.40.10">
    <property type="entry name" value="Tetratricopeptide repeat domain"/>
    <property type="match status" value="1"/>
</dbReference>
<dbReference type="Pfam" id="PF00196">
    <property type="entry name" value="GerE"/>
    <property type="match status" value="1"/>
</dbReference>
<sequence length="960" mass="101736">MLLERQNELKVAAEALRRAAHGNGSLVVISGPPGVGKSAVLSEIGELAGHLSNGPTTGSAALPRPLVMRAYAAPAERSFALGVTRQLLEPVVKSGTFVTRWGSGPARPALAFLQGDPESPRQHTATTVRALLSLVENMSQDRTPVLLVDDLHWADEGTLDWLDQLVQQVPHRRILVAATVCEGEPAAEPPGVRPVAAAEHTLFPALLGPASVDALILQRLGVPGDAEFTAVCHDATRGNPLHLVSLLQECRSRGIAPVAARASEVATLVPPALRRRLMLSLQEQPPSVLAVARALQVLGDGADPQVVGELAGLDRVDREAGLWRLRRLTLAVPEGKALRLAHRAVHQVIEDAMPPGERNRLHLRAAALLRYRGSTPERVAGHLLASTVALEGDSLVALRHAAEAAVLRGAPETAARYLRRALLDVPPHSEARAVLLVELAAVERSFAPSVAVRHITQALSLLPDARARARALLTITPTATGATLLSLGDAMRQTARELPAAELPPDERRLLELRLEARVHLLCELDPSVIASAAERLAGLGGRPAMTHPGQRELLTALTYTATVSATLPASEVRALAGRILEHEPACAAHVHTMLPLVVPVAVTADSVTGLMSWLDTALADAERRGGRLEQSVVLSEQALVLLAQGRLTDARERAVRALAVSGPEEASTLSLIASAMVALRTREVDLVEALPERVRGVHENCVLAGLLTMVRGVQAERRHEPAMAVEHFLDAEYVLDRAGWRNPVMAPSAYWAARTLHRMGESERAEQLSERHLEQARAWGAPSGLGRALALHATVTGGSSAPRLLREAAGVLETSGDLLTRASVLLRLAEVVAPRHAAEAEAALRTSYEVALECGAARIAARAQELLGPGAVGVPTRGRLTSAERMVAQMAAEGLTNQVIADALGVSRRAVEKHLTNCYRKMSTSGRPGLASALEAAGLFGPADAPAPPAETIRPQGAA</sequence>
<gene>
    <name evidence="4" type="ORF">GCM10010269_60270</name>
</gene>
<reference evidence="4" key="2">
    <citation type="submission" date="2020-09" db="EMBL/GenBank/DDBJ databases">
        <authorList>
            <person name="Sun Q."/>
            <person name="Ohkuma M."/>
        </authorList>
    </citation>
    <scope>NUCLEOTIDE SEQUENCE</scope>
    <source>
        <strain evidence="4">JCM 4386</strain>
    </source>
</reference>
<dbReference type="PANTHER" id="PTHR16305:SF35">
    <property type="entry name" value="TRANSCRIPTIONAL ACTIVATOR DOMAIN"/>
    <property type="match status" value="1"/>
</dbReference>
<dbReference type="EMBL" id="BMTL01000029">
    <property type="protein sequence ID" value="GGS12937.1"/>
    <property type="molecule type" value="Genomic_DNA"/>
</dbReference>
<dbReference type="GO" id="GO:0005524">
    <property type="term" value="F:ATP binding"/>
    <property type="evidence" value="ECO:0007669"/>
    <property type="project" value="UniProtKB-KW"/>
</dbReference>
<dbReference type="InterPro" id="IPR027417">
    <property type="entry name" value="P-loop_NTPase"/>
</dbReference>
<dbReference type="GO" id="GO:0005737">
    <property type="term" value="C:cytoplasm"/>
    <property type="evidence" value="ECO:0007669"/>
    <property type="project" value="TreeGrafter"/>
</dbReference>
<dbReference type="Pfam" id="PF13191">
    <property type="entry name" value="AAA_16"/>
    <property type="match status" value="1"/>
</dbReference>
<dbReference type="SUPFAM" id="SSF46894">
    <property type="entry name" value="C-terminal effector domain of the bipartite response regulators"/>
    <property type="match status" value="1"/>
</dbReference>
<protein>
    <recommendedName>
        <fullName evidence="3">HTH luxR-type domain-containing protein</fullName>
    </recommendedName>
</protein>
<dbReference type="CDD" id="cd06170">
    <property type="entry name" value="LuxR_C_like"/>
    <property type="match status" value="1"/>
</dbReference>
<dbReference type="InterPro" id="IPR036388">
    <property type="entry name" value="WH-like_DNA-bd_sf"/>
</dbReference>
<dbReference type="PRINTS" id="PR00038">
    <property type="entry name" value="HTHLUXR"/>
</dbReference>
<reference evidence="4" key="1">
    <citation type="journal article" date="2014" name="Int. J. Syst. Evol. Microbiol.">
        <title>Complete genome sequence of Corynebacterium casei LMG S-19264T (=DSM 44701T), isolated from a smear-ripened cheese.</title>
        <authorList>
            <consortium name="US DOE Joint Genome Institute (JGI-PGF)"/>
            <person name="Walter F."/>
            <person name="Albersmeier A."/>
            <person name="Kalinowski J."/>
            <person name="Ruckert C."/>
        </authorList>
    </citation>
    <scope>NUCLEOTIDE SEQUENCE</scope>
    <source>
        <strain evidence="4">JCM 4386</strain>
    </source>
</reference>
<comment type="caution">
    <text evidence="4">The sequence shown here is derived from an EMBL/GenBank/DDBJ whole genome shotgun (WGS) entry which is preliminary data.</text>
</comment>
<keyword evidence="5" id="KW-1185">Reference proteome</keyword>
<dbReference type="AlphaFoldDB" id="A0A918G1V0"/>
<dbReference type="Gene3D" id="1.10.10.10">
    <property type="entry name" value="Winged helix-like DNA-binding domain superfamily/Winged helix DNA-binding domain"/>
    <property type="match status" value="1"/>
</dbReference>
<dbReference type="GO" id="GO:0004016">
    <property type="term" value="F:adenylate cyclase activity"/>
    <property type="evidence" value="ECO:0007669"/>
    <property type="project" value="TreeGrafter"/>
</dbReference>
<name>A0A918G1V0_9ACTN</name>
<organism evidence="4 5">
    <name type="scientific">Streptomyces humidus</name>
    <dbReference type="NCBI Taxonomy" id="52259"/>
    <lineage>
        <taxon>Bacteria</taxon>
        <taxon>Bacillati</taxon>
        <taxon>Actinomycetota</taxon>
        <taxon>Actinomycetes</taxon>
        <taxon>Kitasatosporales</taxon>
        <taxon>Streptomycetaceae</taxon>
        <taxon>Streptomyces</taxon>
    </lineage>
</organism>
<dbReference type="InterPro" id="IPR000792">
    <property type="entry name" value="Tscrpt_reg_LuxR_C"/>
</dbReference>
<dbReference type="Proteomes" id="UP000606194">
    <property type="component" value="Unassembled WGS sequence"/>
</dbReference>
<evidence type="ECO:0000256" key="2">
    <source>
        <dbReference type="ARBA" id="ARBA00022840"/>
    </source>
</evidence>
<evidence type="ECO:0000313" key="5">
    <source>
        <dbReference type="Proteomes" id="UP000606194"/>
    </source>
</evidence>
<dbReference type="InterPro" id="IPR041664">
    <property type="entry name" value="AAA_16"/>
</dbReference>